<organism evidence="2 3">
    <name type="scientific">Candidatus Neomicrothrix parvicella RN1</name>
    <dbReference type="NCBI Taxonomy" id="1229780"/>
    <lineage>
        <taxon>Bacteria</taxon>
        <taxon>Bacillati</taxon>
        <taxon>Actinomycetota</taxon>
        <taxon>Acidimicrobiia</taxon>
        <taxon>Acidimicrobiales</taxon>
        <taxon>Microthrixaceae</taxon>
        <taxon>Candidatus Neomicrothrix</taxon>
    </lineage>
</organism>
<dbReference type="EMBL" id="CANL01000018">
    <property type="protein sequence ID" value="CCM63562.1"/>
    <property type="molecule type" value="Genomic_DNA"/>
</dbReference>
<evidence type="ECO:0000313" key="2">
    <source>
        <dbReference type="EMBL" id="CCM63562.1"/>
    </source>
</evidence>
<evidence type="ECO:0000313" key="3">
    <source>
        <dbReference type="Proteomes" id="UP000018291"/>
    </source>
</evidence>
<dbReference type="Proteomes" id="UP000018291">
    <property type="component" value="Unassembled WGS sequence"/>
</dbReference>
<evidence type="ECO:0000259" key="1">
    <source>
        <dbReference type="PROSITE" id="PS50206"/>
    </source>
</evidence>
<dbReference type="InterPro" id="IPR001763">
    <property type="entry name" value="Rhodanese-like_dom"/>
</dbReference>
<dbReference type="HOGENOM" id="CLU_1275768_0_0_11"/>
<reference evidence="2 3" key="1">
    <citation type="journal article" date="2013" name="ISME J.">
        <title>Metabolic model for the filamentous 'Candidatus Microthrix parvicella' based on genomic and metagenomic analyses.</title>
        <authorList>
            <person name="Jon McIlroy S."/>
            <person name="Kristiansen R."/>
            <person name="Albertsen M."/>
            <person name="Michael Karst S."/>
            <person name="Rossetti S."/>
            <person name="Lund Nielsen J."/>
            <person name="Tandoi V."/>
            <person name="James Seviour R."/>
            <person name="Nielsen P.H."/>
        </authorList>
    </citation>
    <scope>NUCLEOTIDE SEQUENCE [LARGE SCALE GENOMIC DNA]</scope>
    <source>
        <strain evidence="2 3">RN1</strain>
    </source>
</reference>
<accession>R4Z4R8</accession>
<dbReference type="STRING" id="1229780.BN381_250055"/>
<dbReference type="PROSITE" id="PS50206">
    <property type="entry name" value="RHODANESE_3"/>
    <property type="match status" value="1"/>
</dbReference>
<keyword evidence="3" id="KW-1185">Reference proteome</keyword>
<gene>
    <name evidence="2" type="ORF">BN381_250055</name>
</gene>
<sequence length="216" mass="23363">MRRERAYGPSDGIPVAFYCGAGTTGRSYELWLRLLGRRGLRVCPYSFAVDAYSDDVDHTCASLLSAADELAGDLEGPAVMGLSLGADLAFMVANRRSDVRNLVAIATGASFARCAWQDRPLRRRLIERGWTLPRLEIAWRELSPEHNLPDGPNRRVRFSYSAYDRLIGAANARELAAALRASGAVVDVRRGHAPGHLAACAAGLSAPASLANALKR</sequence>
<protein>
    <recommendedName>
        <fullName evidence="1">Rhodanese domain-containing protein</fullName>
    </recommendedName>
</protein>
<comment type="caution">
    <text evidence="2">The sequence shown here is derived from an EMBL/GenBank/DDBJ whole genome shotgun (WGS) entry which is preliminary data.</text>
</comment>
<dbReference type="Gene3D" id="3.40.50.1820">
    <property type="entry name" value="alpha/beta hydrolase"/>
    <property type="match status" value="1"/>
</dbReference>
<dbReference type="SUPFAM" id="SSF53474">
    <property type="entry name" value="alpha/beta-Hydrolases"/>
    <property type="match status" value="1"/>
</dbReference>
<dbReference type="InterPro" id="IPR029058">
    <property type="entry name" value="AB_hydrolase_fold"/>
</dbReference>
<dbReference type="AlphaFoldDB" id="R4Z4R8"/>
<feature type="domain" description="Rhodanese" evidence="1">
    <location>
        <begin position="14"/>
        <end position="61"/>
    </location>
</feature>
<proteinExistence type="predicted"/>
<name>R4Z4R8_9ACTN</name>